<feature type="domain" description="Gfo/Idh/MocA-like oxidoreductase N-terminal" evidence="2">
    <location>
        <begin position="30"/>
        <end position="154"/>
    </location>
</feature>
<evidence type="ECO:0000313" key="3">
    <source>
        <dbReference type="EMBL" id="QOV92404.1"/>
    </source>
</evidence>
<dbReference type="GO" id="GO:0016491">
    <property type="term" value="F:oxidoreductase activity"/>
    <property type="evidence" value="ECO:0007669"/>
    <property type="project" value="UniProtKB-KW"/>
</dbReference>
<name>A0A7M2X407_9BACT</name>
<keyword evidence="4" id="KW-1185">Reference proteome</keyword>
<evidence type="ECO:0000313" key="4">
    <source>
        <dbReference type="Proteomes" id="UP000593765"/>
    </source>
</evidence>
<dbReference type="AlphaFoldDB" id="A0A7M2X407"/>
<proteinExistence type="predicted"/>
<keyword evidence="1" id="KW-0560">Oxidoreductase</keyword>
<evidence type="ECO:0000259" key="2">
    <source>
        <dbReference type="Pfam" id="PF01408"/>
    </source>
</evidence>
<dbReference type="InterPro" id="IPR050463">
    <property type="entry name" value="Gfo/Idh/MocA_oxidrdct_glycsds"/>
</dbReference>
<dbReference type="PANTHER" id="PTHR43818:SF11">
    <property type="entry name" value="BCDNA.GH03377"/>
    <property type="match status" value="1"/>
</dbReference>
<dbReference type="Proteomes" id="UP000593765">
    <property type="component" value="Chromosome"/>
</dbReference>
<dbReference type="GO" id="GO:0000166">
    <property type="term" value="F:nucleotide binding"/>
    <property type="evidence" value="ECO:0007669"/>
    <property type="project" value="InterPro"/>
</dbReference>
<gene>
    <name evidence="3" type="ORF">IPV69_11295</name>
</gene>
<organism evidence="3 4">
    <name type="scientific">Humisphaera borealis</name>
    <dbReference type="NCBI Taxonomy" id="2807512"/>
    <lineage>
        <taxon>Bacteria</taxon>
        <taxon>Pseudomonadati</taxon>
        <taxon>Planctomycetota</taxon>
        <taxon>Phycisphaerae</taxon>
        <taxon>Tepidisphaerales</taxon>
        <taxon>Tepidisphaeraceae</taxon>
        <taxon>Humisphaera</taxon>
    </lineage>
</organism>
<dbReference type="Gene3D" id="3.30.360.10">
    <property type="entry name" value="Dihydrodipicolinate Reductase, domain 2"/>
    <property type="match status" value="1"/>
</dbReference>
<accession>A0A7M2X407</accession>
<dbReference type="EMBL" id="CP063458">
    <property type="protein sequence ID" value="QOV92404.1"/>
    <property type="molecule type" value="Genomic_DNA"/>
</dbReference>
<protein>
    <submittedName>
        <fullName evidence="3">Gfo/Idh/MocA family oxidoreductase</fullName>
    </submittedName>
</protein>
<dbReference type="SUPFAM" id="SSF55347">
    <property type="entry name" value="Glyceraldehyde-3-phosphate dehydrogenase-like, C-terminal domain"/>
    <property type="match status" value="1"/>
</dbReference>
<evidence type="ECO:0000256" key="1">
    <source>
        <dbReference type="ARBA" id="ARBA00023002"/>
    </source>
</evidence>
<reference evidence="3 4" key="1">
    <citation type="submission" date="2020-10" db="EMBL/GenBank/DDBJ databases">
        <title>Wide distribution of Phycisphaera-like planctomycetes from WD2101 soil group in peatlands and genome analysis of the first cultivated representative.</title>
        <authorList>
            <person name="Dedysh S.N."/>
            <person name="Beletsky A.V."/>
            <person name="Ivanova A."/>
            <person name="Kulichevskaya I.S."/>
            <person name="Suzina N.E."/>
            <person name="Philippov D.A."/>
            <person name="Rakitin A.L."/>
            <person name="Mardanov A.V."/>
            <person name="Ravin N.V."/>
        </authorList>
    </citation>
    <scope>NUCLEOTIDE SEQUENCE [LARGE SCALE GENOMIC DNA]</scope>
    <source>
        <strain evidence="3 4">M1803</strain>
    </source>
</reference>
<dbReference type="InterPro" id="IPR000683">
    <property type="entry name" value="Gfo/Idh/MocA-like_OxRdtase_N"/>
</dbReference>
<dbReference type="PANTHER" id="PTHR43818">
    <property type="entry name" value="BCDNA.GH03377"/>
    <property type="match status" value="1"/>
</dbReference>
<dbReference type="SUPFAM" id="SSF51735">
    <property type="entry name" value="NAD(P)-binding Rossmann-fold domains"/>
    <property type="match status" value="1"/>
</dbReference>
<sequence length="396" mass="42023">MNRREFMALGLAAGVAVAAQAQQKENEKSIRVGLIGHTGRGNYGHGLDVMWQQVAGTQVVAVADADAAGLEAARKKLGGVPGYADYRKMLAEVRPQVVAVGPRYVDEHLAMILAAVDAGVRGIYIEKPFCRTPAEADAIVEACEKQNVKLAIAHRNRYHPALNTVSTLVKDGAIGKLLELRGRGKEDARGGSLDLWVLGSHVLNLVHFFAGAPLSCTATVLQDRKPITKADVKDGGEGVGPLAGNEVHARFETESGIPAFFDSVANAGAKNAGFGLQLIGTAGVIDLRMDTEPFAHLLPGNPFQPVREPRTWTPISTAGVGKPEPIEALAKQVMSHAVGGRDLLAAIREDRSPLCGPRDGRVIVEMINAVFESQRLGSARVPFPLTKRQAPLSVGG</sequence>
<dbReference type="Pfam" id="PF01408">
    <property type="entry name" value="GFO_IDH_MocA"/>
    <property type="match status" value="1"/>
</dbReference>
<dbReference type="KEGG" id="hbs:IPV69_11295"/>
<dbReference type="InterPro" id="IPR036291">
    <property type="entry name" value="NAD(P)-bd_dom_sf"/>
</dbReference>
<dbReference type="Gene3D" id="3.40.50.720">
    <property type="entry name" value="NAD(P)-binding Rossmann-like Domain"/>
    <property type="match status" value="1"/>
</dbReference>